<dbReference type="Pfam" id="PF01381">
    <property type="entry name" value="HTH_3"/>
    <property type="match status" value="1"/>
</dbReference>
<reference evidence="2 3" key="1">
    <citation type="submission" date="2019-03" db="EMBL/GenBank/DDBJ databases">
        <title>Genomic Encyclopedia of Type Strains, Phase IV (KMG-IV): sequencing the most valuable type-strain genomes for metagenomic binning, comparative biology and taxonomic classification.</title>
        <authorList>
            <person name="Goeker M."/>
        </authorList>
    </citation>
    <scope>NUCLEOTIDE SEQUENCE [LARGE SCALE GENOMIC DNA]</scope>
    <source>
        <strain evidence="2 3">DSM 19377</strain>
    </source>
</reference>
<organism evidence="2 3">
    <name type="scientific">Scopulibacillus darangshiensis</name>
    <dbReference type="NCBI Taxonomy" id="442528"/>
    <lineage>
        <taxon>Bacteria</taxon>
        <taxon>Bacillati</taxon>
        <taxon>Bacillota</taxon>
        <taxon>Bacilli</taxon>
        <taxon>Bacillales</taxon>
        <taxon>Sporolactobacillaceae</taxon>
        <taxon>Scopulibacillus</taxon>
    </lineage>
</organism>
<dbReference type="GO" id="GO:0003677">
    <property type="term" value="F:DNA binding"/>
    <property type="evidence" value="ECO:0007669"/>
    <property type="project" value="InterPro"/>
</dbReference>
<protein>
    <submittedName>
        <fullName evidence="2">Helix-turn-helix protein</fullName>
    </submittedName>
</protein>
<proteinExistence type="predicted"/>
<dbReference type="CDD" id="cd00093">
    <property type="entry name" value="HTH_XRE"/>
    <property type="match status" value="1"/>
</dbReference>
<keyword evidence="3" id="KW-1185">Reference proteome</keyword>
<dbReference type="InterPro" id="IPR001387">
    <property type="entry name" value="Cro/C1-type_HTH"/>
</dbReference>
<evidence type="ECO:0000313" key="3">
    <source>
        <dbReference type="Proteomes" id="UP000295416"/>
    </source>
</evidence>
<sequence length="93" mass="10707">MDIEEKLEMENLSRSIGKTVKAHRILKDMTIEELARQADLDDKYIGEIERGKANASNYTIYKLARGLGLADPCVLHDDAKREVYPDMQKKRLE</sequence>
<dbReference type="AlphaFoldDB" id="A0A4V2SKI9"/>
<dbReference type="SMART" id="SM00530">
    <property type="entry name" value="HTH_XRE"/>
    <property type="match status" value="1"/>
</dbReference>
<gene>
    <name evidence="2" type="ORF">EV207_16012</name>
</gene>
<dbReference type="SUPFAM" id="SSF47413">
    <property type="entry name" value="lambda repressor-like DNA-binding domains"/>
    <property type="match status" value="1"/>
</dbReference>
<dbReference type="RefSeq" id="WP_165887036.1">
    <property type="nucleotide sequence ID" value="NZ_SLXK01000060.1"/>
</dbReference>
<evidence type="ECO:0000313" key="2">
    <source>
        <dbReference type="EMBL" id="TCP19706.1"/>
    </source>
</evidence>
<name>A0A4V2SKI9_9BACL</name>
<accession>A0A4V2SKI9</accession>
<dbReference type="EMBL" id="SLXK01000060">
    <property type="protein sequence ID" value="TCP19706.1"/>
    <property type="molecule type" value="Genomic_DNA"/>
</dbReference>
<dbReference type="PROSITE" id="PS50943">
    <property type="entry name" value="HTH_CROC1"/>
    <property type="match status" value="1"/>
</dbReference>
<evidence type="ECO:0000259" key="1">
    <source>
        <dbReference type="PROSITE" id="PS50943"/>
    </source>
</evidence>
<feature type="domain" description="HTH cro/C1-type" evidence="1">
    <location>
        <begin position="20"/>
        <end position="75"/>
    </location>
</feature>
<dbReference type="Proteomes" id="UP000295416">
    <property type="component" value="Unassembled WGS sequence"/>
</dbReference>
<comment type="caution">
    <text evidence="2">The sequence shown here is derived from an EMBL/GenBank/DDBJ whole genome shotgun (WGS) entry which is preliminary data.</text>
</comment>
<dbReference type="InterPro" id="IPR010982">
    <property type="entry name" value="Lambda_DNA-bd_dom_sf"/>
</dbReference>
<dbReference type="Gene3D" id="1.10.260.40">
    <property type="entry name" value="lambda repressor-like DNA-binding domains"/>
    <property type="match status" value="1"/>
</dbReference>